<dbReference type="GO" id="GO:0004477">
    <property type="term" value="F:methenyltetrahydrofolate cyclohydrolase activity"/>
    <property type="evidence" value="ECO:0007669"/>
    <property type="project" value="UniProtKB-UniRule"/>
</dbReference>
<dbReference type="NCBIfam" id="NF008058">
    <property type="entry name" value="PRK10792.1"/>
    <property type="match status" value="1"/>
</dbReference>
<keyword evidence="10 12" id="KW-0511">Multifunctional enzyme</keyword>
<keyword evidence="4 12" id="KW-0658">Purine biosynthesis</keyword>
<evidence type="ECO:0000256" key="3">
    <source>
        <dbReference type="ARBA" id="ARBA00022605"/>
    </source>
</evidence>
<keyword evidence="6 12" id="KW-0521">NADP</keyword>
<dbReference type="GO" id="GO:0005829">
    <property type="term" value="C:cytosol"/>
    <property type="evidence" value="ECO:0007669"/>
    <property type="project" value="TreeGrafter"/>
</dbReference>
<dbReference type="PRINTS" id="PR00085">
    <property type="entry name" value="THFDHDRGNASE"/>
</dbReference>
<evidence type="ECO:0000313" key="15">
    <source>
        <dbReference type="EMBL" id="RHW41120.1"/>
    </source>
</evidence>
<dbReference type="GO" id="GO:0006164">
    <property type="term" value="P:purine nucleotide biosynthetic process"/>
    <property type="evidence" value="ECO:0007669"/>
    <property type="project" value="UniProtKB-KW"/>
</dbReference>
<keyword evidence="3 12" id="KW-0028">Amino-acid biosynthesis</keyword>
<feature type="domain" description="Tetrahydrofolate dehydrogenase/cyclohydrolase catalytic" evidence="13">
    <location>
        <begin position="6"/>
        <end position="120"/>
    </location>
</feature>
<dbReference type="EMBL" id="QWEG01000005">
    <property type="protein sequence ID" value="RHW41120.1"/>
    <property type="molecule type" value="Genomic_DNA"/>
</dbReference>
<dbReference type="Pfam" id="PF00763">
    <property type="entry name" value="THF_DHG_CYH"/>
    <property type="match status" value="1"/>
</dbReference>
<organism evidence="15 16">
    <name type="scientific">Neobacillus notoginsengisoli</name>
    <dbReference type="NCBI Taxonomy" id="1578198"/>
    <lineage>
        <taxon>Bacteria</taxon>
        <taxon>Bacillati</taxon>
        <taxon>Bacillota</taxon>
        <taxon>Bacilli</taxon>
        <taxon>Bacillales</taxon>
        <taxon>Bacillaceae</taxon>
        <taxon>Neobacillus</taxon>
    </lineage>
</organism>
<comment type="function">
    <text evidence="12">Catalyzes the oxidation of 5,10-methylenetetrahydrofolate to 5,10-methenyltetrahydrofolate and then the hydrolysis of 5,10-methenyltetrahydrofolate to 10-formyltetrahydrofolate.</text>
</comment>
<reference evidence="15 16" key="1">
    <citation type="journal article" date="2017" name="Int. J. Syst. Evol. Microbiol.">
        <title>Bacillus notoginsengisoli sp. nov., a novel bacterium isolated from the rhizosphere of Panax notoginseng.</title>
        <authorList>
            <person name="Zhang M.Y."/>
            <person name="Cheng J."/>
            <person name="Cai Y."/>
            <person name="Zhang T.Y."/>
            <person name="Wu Y.Y."/>
            <person name="Manikprabhu D."/>
            <person name="Li W.J."/>
            <person name="Zhang Y.X."/>
        </authorList>
    </citation>
    <scope>NUCLEOTIDE SEQUENCE [LARGE SCALE GENOMIC DNA]</scope>
    <source>
        <strain evidence="15 16">JCM 30743</strain>
    </source>
</reference>
<comment type="catalytic activity">
    <reaction evidence="12">
        <text>(6R)-5,10-methylene-5,6,7,8-tetrahydrofolate + NADP(+) = (6R)-5,10-methenyltetrahydrofolate + NADPH</text>
        <dbReference type="Rhea" id="RHEA:22812"/>
        <dbReference type="ChEBI" id="CHEBI:15636"/>
        <dbReference type="ChEBI" id="CHEBI:57455"/>
        <dbReference type="ChEBI" id="CHEBI:57783"/>
        <dbReference type="ChEBI" id="CHEBI:58349"/>
        <dbReference type="EC" id="1.5.1.5"/>
    </reaction>
</comment>
<evidence type="ECO:0000256" key="7">
    <source>
        <dbReference type="ARBA" id="ARBA00023002"/>
    </source>
</evidence>
<dbReference type="GO" id="GO:0035999">
    <property type="term" value="P:tetrahydrofolate interconversion"/>
    <property type="evidence" value="ECO:0007669"/>
    <property type="project" value="UniProtKB-UniRule"/>
</dbReference>
<protein>
    <recommendedName>
        <fullName evidence="12">Bifunctional protein FolD</fullName>
    </recommendedName>
    <domain>
        <recommendedName>
            <fullName evidence="12">Methylenetetrahydrofolate dehydrogenase</fullName>
            <ecNumber evidence="12">1.5.1.5</ecNumber>
        </recommendedName>
    </domain>
    <domain>
        <recommendedName>
            <fullName evidence="12">Methenyltetrahydrofolate cyclohydrolase</fullName>
            <ecNumber evidence="12">3.5.4.9</ecNumber>
        </recommendedName>
    </domain>
</protein>
<comment type="caution">
    <text evidence="15">The sequence shown here is derived from an EMBL/GenBank/DDBJ whole genome shotgun (WGS) entry which is preliminary data.</text>
</comment>
<evidence type="ECO:0000256" key="10">
    <source>
        <dbReference type="ARBA" id="ARBA00023268"/>
    </source>
</evidence>
<comment type="subunit">
    <text evidence="12">Homodimer.</text>
</comment>
<dbReference type="GO" id="GO:0004488">
    <property type="term" value="F:methylenetetrahydrofolate dehydrogenase (NADP+) activity"/>
    <property type="evidence" value="ECO:0007669"/>
    <property type="project" value="UniProtKB-UniRule"/>
</dbReference>
<comment type="catalytic activity">
    <reaction evidence="11 12">
        <text>(6R)-5,10-methenyltetrahydrofolate + H2O = (6R)-10-formyltetrahydrofolate + H(+)</text>
        <dbReference type="Rhea" id="RHEA:23700"/>
        <dbReference type="ChEBI" id="CHEBI:15377"/>
        <dbReference type="ChEBI" id="CHEBI:15378"/>
        <dbReference type="ChEBI" id="CHEBI:57455"/>
        <dbReference type="ChEBI" id="CHEBI:195366"/>
        <dbReference type="EC" id="3.5.4.9"/>
    </reaction>
</comment>
<dbReference type="FunFam" id="3.40.50.720:FF:000094">
    <property type="entry name" value="Bifunctional protein FolD"/>
    <property type="match status" value="1"/>
</dbReference>
<dbReference type="HAMAP" id="MF_01576">
    <property type="entry name" value="THF_DHG_CYH"/>
    <property type="match status" value="1"/>
</dbReference>
<dbReference type="InterPro" id="IPR046346">
    <property type="entry name" value="Aminoacid_DH-like_N_sf"/>
</dbReference>
<keyword evidence="5 12" id="KW-0378">Hydrolase</keyword>
<feature type="domain" description="Tetrahydrofolate dehydrogenase/cyclohydrolase NAD(P)-binding" evidence="14">
    <location>
        <begin position="139"/>
        <end position="280"/>
    </location>
</feature>
<evidence type="ECO:0000259" key="13">
    <source>
        <dbReference type="Pfam" id="PF00763"/>
    </source>
</evidence>
<dbReference type="PANTHER" id="PTHR48099">
    <property type="entry name" value="C-1-TETRAHYDROFOLATE SYNTHASE, CYTOPLASMIC-RELATED"/>
    <property type="match status" value="1"/>
</dbReference>
<proteinExistence type="inferred from homology"/>
<evidence type="ECO:0000256" key="2">
    <source>
        <dbReference type="ARBA" id="ARBA00022563"/>
    </source>
</evidence>
<comment type="similarity">
    <text evidence="12">Belongs to the tetrahydrofolate dehydrogenase/cyclohydrolase family.</text>
</comment>
<dbReference type="FunFam" id="3.40.50.10860:FF:000001">
    <property type="entry name" value="Bifunctional protein FolD"/>
    <property type="match status" value="1"/>
</dbReference>
<dbReference type="InterPro" id="IPR020630">
    <property type="entry name" value="THF_DH/CycHdrlase_cat_dom"/>
</dbReference>
<dbReference type="EC" id="3.5.4.9" evidence="12"/>
<evidence type="ECO:0000256" key="9">
    <source>
        <dbReference type="ARBA" id="ARBA00023167"/>
    </source>
</evidence>
<evidence type="ECO:0000256" key="5">
    <source>
        <dbReference type="ARBA" id="ARBA00022801"/>
    </source>
</evidence>
<dbReference type="SUPFAM" id="SSF51735">
    <property type="entry name" value="NAD(P)-binding Rossmann-fold domains"/>
    <property type="match status" value="1"/>
</dbReference>
<dbReference type="EC" id="1.5.1.5" evidence="12"/>
<dbReference type="GO" id="GO:0009086">
    <property type="term" value="P:methionine biosynthetic process"/>
    <property type="evidence" value="ECO:0007669"/>
    <property type="project" value="UniProtKB-KW"/>
</dbReference>
<dbReference type="UniPathway" id="UPA00193"/>
<comment type="caution">
    <text evidence="12">Lacks conserved residue(s) required for the propagation of feature annotation.</text>
</comment>
<gene>
    <name evidence="12 15" type="primary">folD</name>
    <name evidence="15" type="ORF">D1B31_09270</name>
</gene>
<evidence type="ECO:0000256" key="4">
    <source>
        <dbReference type="ARBA" id="ARBA00022755"/>
    </source>
</evidence>
<keyword evidence="16" id="KW-1185">Reference proteome</keyword>
<dbReference type="InterPro" id="IPR036291">
    <property type="entry name" value="NAD(P)-bd_dom_sf"/>
</dbReference>
<comment type="pathway">
    <text evidence="1 12">One-carbon metabolism; tetrahydrofolate interconversion.</text>
</comment>
<feature type="binding site" evidence="12">
    <location>
        <begin position="165"/>
        <end position="167"/>
    </location>
    <ligand>
        <name>NADP(+)</name>
        <dbReference type="ChEBI" id="CHEBI:58349"/>
    </ligand>
</feature>
<sequence length="287" mass="31412">MGAKVISGKEIAKKKRREIADEVRALREENIMPGLAVILVGNNHASKTYVNNKEKACAEVGMESFLISLPEDVSQQELLKKIEELNKREDVHGILVQLPLPDHIQEKSVIEAISPEKDVDGFHPLNIGRMMTGQDSFLPCTPYGVMIMLEETGIEISGKHVVIVGRSNIVGKPAGQLFLNENATVTYCHSRTRDLGYHTSQADIIVAAIGKPNFIRSSHIKEGAIVIDVGINRDEHEKLCGDVHPEVADKASYITPVPGGVGPMTITMLLFNTLKAARQSKSVLHNA</sequence>
<dbReference type="InterPro" id="IPR000672">
    <property type="entry name" value="THF_DH/CycHdrlase"/>
</dbReference>
<keyword evidence="9 12" id="KW-0486">Methionine biosynthesis</keyword>
<dbReference type="CDD" id="cd01080">
    <property type="entry name" value="NAD_bind_m-THF_DH_Cyclohyd"/>
    <property type="match status" value="1"/>
</dbReference>
<dbReference type="Proteomes" id="UP000284416">
    <property type="component" value="Unassembled WGS sequence"/>
</dbReference>
<dbReference type="SUPFAM" id="SSF53223">
    <property type="entry name" value="Aminoacid dehydrogenase-like, N-terminal domain"/>
    <property type="match status" value="1"/>
</dbReference>
<evidence type="ECO:0000256" key="6">
    <source>
        <dbReference type="ARBA" id="ARBA00022857"/>
    </source>
</evidence>
<feature type="binding site" evidence="12">
    <location>
        <position position="231"/>
    </location>
    <ligand>
        <name>NADP(+)</name>
        <dbReference type="ChEBI" id="CHEBI:58349"/>
    </ligand>
</feature>
<keyword evidence="7 12" id="KW-0560">Oxidoreductase</keyword>
<dbReference type="InterPro" id="IPR020867">
    <property type="entry name" value="THF_DH/CycHdrlase_CS"/>
</dbReference>
<evidence type="ECO:0000313" key="16">
    <source>
        <dbReference type="Proteomes" id="UP000284416"/>
    </source>
</evidence>
<evidence type="ECO:0000256" key="1">
    <source>
        <dbReference type="ARBA" id="ARBA00004777"/>
    </source>
</evidence>
<accession>A0A417YV17</accession>
<evidence type="ECO:0000256" key="12">
    <source>
        <dbReference type="HAMAP-Rule" id="MF_01576"/>
    </source>
</evidence>
<dbReference type="PROSITE" id="PS00767">
    <property type="entry name" value="THF_DHG_CYH_2"/>
    <property type="match status" value="1"/>
</dbReference>
<keyword evidence="8 12" id="KW-0368">Histidine biosynthesis</keyword>
<evidence type="ECO:0000256" key="11">
    <source>
        <dbReference type="ARBA" id="ARBA00036357"/>
    </source>
</evidence>
<dbReference type="PANTHER" id="PTHR48099:SF5">
    <property type="entry name" value="C-1-TETRAHYDROFOLATE SYNTHASE, CYTOPLASMIC"/>
    <property type="match status" value="1"/>
</dbReference>
<dbReference type="GO" id="GO:0000105">
    <property type="term" value="P:L-histidine biosynthetic process"/>
    <property type="evidence" value="ECO:0007669"/>
    <property type="project" value="UniProtKB-KW"/>
</dbReference>
<dbReference type="AlphaFoldDB" id="A0A417YV17"/>
<name>A0A417YV17_9BACI</name>
<dbReference type="Gene3D" id="3.40.50.10860">
    <property type="entry name" value="Leucine Dehydrogenase, chain A, domain 1"/>
    <property type="match status" value="1"/>
</dbReference>
<keyword evidence="2 12" id="KW-0554">One-carbon metabolism</keyword>
<dbReference type="Pfam" id="PF02882">
    <property type="entry name" value="THF_DHG_CYH_C"/>
    <property type="match status" value="1"/>
</dbReference>
<dbReference type="InterPro" id="IPR020631">
    <property type="entry name" value="THF_DH/CycHdrlase_NAD-bd_dom"/>
</dbReference>
<dbReference type="NCBIfam" id="NF010783">
    <property type="entry name" value="PRK14186.1"/>
    <property type="match status" value="1"/>
</dbReference>
<evidence type="ECO:0000256" key="8">
    <source>
        <dbReference type="ARBA" id="ARBA00023102"/>
    </source>
</evidence>
<dbReference type="Gene3D" id="3.40.50.720">
    <property type="entry name" value="NAD(P)-binding Rossmann-like Domain"/>
    <property type="match status" value="1"/>
</dbReference>
<evidence type="ECO:0000259" key="14">
    <source>
        <dbReference type="Pfam" id="PF02882"/>
    </source>
</evidence>
<dbReference type="OrthoDB" id="9803580at2"/>
<dbReference type="RefSeq" id="WP_118920493.1">
    <property type="nucleotide sequence ID" value="NZ_QWEG01000005.1"/>
</dbReference>